<evidence type="ECO:0000313" key="2">
    <source>
        <dbReference type="Proteomes" id="UP000050741"/>
    </source>
</evidence>
<feature type="compositionally biased region" description="Polar residues" evidence="1">
    <location>
        <begin position="194"/>
        <end position="203"/>
    </location>
</feature>
<reference evidence="2" key="1">
    <citation type="submission" date="2014-05" db="EMBL/GenBank/DDBJ databases">
        <title>The genome and life-stage specific transcriptomes of Globodera pallida elucidate key aspects of plant parasitism by a cyst nematode.</title>
        <authorList>
            <person name="Cotton J.A."/>
            <person name="Lilley C.J."/>
            <person name="Jones L.M."/>
            <person name="Kikuchi T."/>
            <person name="Reid A.J."/>
            <person name="Thorpe P."/>
            <person name="Tsai I.J."/>
            <person name="Beasley H."/>
            <person name="Blok V."/>
            <person name="Cock P.J.A."/>
            <person name="Van den Akker S.E."/>
            <person name="Holroyd N."/>
            <person name="Hunt M."/>
            <person name="Mantelin S."/>
            <person name="Naghra H."/>
            <person name="Pain A."/>
            <person name="Palomares-Rius J.E."/>
            <person name="Zarowiecki M."/>
            <person name="Berriman M."/>
            <person name="Jones J.T."/>
            <person name="Urwin P.E."/>
        </authorList>
    </citation>
    <scope>NUCLEOTIDE SEQUENCE [LARGE SCALE GENOMIC DNA]</scope>
    <source>
        <strain evidence="2">Lindley</strain>
    </source>
</reference>
<name>A0A183CRM1_GLOPA</name>
<evidence type="ECO:0000313" key="3">
    <source>
        <dbReference type="WBParaSite" id="GPLIN_001552900"/>
    </source>
</evidence>
<dbReference type="Proteomes" id="UP000050741">
    <property type="component" value="Unassembled WGS sequence"/>
</dbReference>
<sequence length="434" mass="44289">LTHVHDTVTQASAYALALPLRVEETMLGAAGYTMAVIDGVDTEAPMTGGAKLASDASASVVSVLPISWQASVARVFDNASHVAHAFFGAGVRAIAGLFPGGATVVPTLTIVPTQTALSMPSIADSLTNTPSSTAGGTTIQNIVNNYYPQTVVSTPGGAAFNDAVLAVVAPFVYKNNDSIVKHVRSSGGGGSSGPVSESDTRTGMTINDSTFNNVNITSGTAQLSNLTATLADIVSFTTANLTAQIASLGTTTVADLAVGTISSSLIPNGNLIYNLGSPSNYWSDAYIDELHVNNFSVGSTTIDGTASDAFTINSDNASADAEDSSLALLAAVSTPSLNTPQFSLGSSTFTSLLGYGLQNVSGALSIATSSFSGTSSNFNADLLDGQDGSYYLNRANHTGTQLASTISDFSNAARTLFSNTATGLSFHFKLELVL</sequence>
<accession>A0A183CRM1</accession>
<dbReference type="WBParaSite" id="GPLIN_001552900">
    <property type="protein sequence ID" value="GPLIN_001552900"/>
    <property type="gene ID" value="GPLIN_001552900"/>
</dbReference>
<protein>
    <submittedName>
        <fullName evidence="3">Phage tail protein</fullName>
    </submittedName>
</protein>
<proteinExistence type="predicted"/>
<feature type="region of interest" description="Disordered" evidence="1">
    <location>
        <begin position="184"/>
        <end position="203"/>
    </location>
</feature>
<keyword evidence="2" id="KW-1185">Reference proteome</keyword>
<evidence type="ECO:0000256" key="1">
    <source>
        <dbReference type="SAM" id="MobiDB-lite"/>
    </source>
</evidence>
<dbReference type="AlphaFoldDB" id="A0A183CRM1"/>
<organism evidence="2 3">
    <name type="scientific">Globodera pallida</name>
    <name type="common">Potato cyst nematode worm</name>
    <name type="synonym">Heterodera pallida</name>
    <dbReference type="NCBI Taxonomy" id="36090"/>
    <lineage>
        <taxon>Eukaryota</taxon>
        <taxon>Metazoa</taxon>
        <taxon>Ecdysozoa</taxon>
        <taxon>Nematoda</taxon>
        <taxon>Chromadorea</taxon>
        <taxon>Rhabditida</taxon>
        <taxon>Tylenchina</taxon>
        <taxon>Tylenchomorpha</taxon>
        <taxon>Tylenchoidea</taxon>
        <taxon>Heteroderidae</taxon>
        <taxon>Heteroderinae</taxon>
        <taxon>Globodera</taxon>
    </lineage>
</organism>
<reference evidence="3" key="2">
    <citation type="submission" date="2016-06" db="UniProtKB">
        <authorList>
            <consortium name="WormBaseParasite"/>
        </authorList>
    </citation>
    <scope>IDENTIFICATION</scope>
</reference>